<dbReference type="Proteomes" id="UP001155110">
    <property type="component" value="Unassembled WGS sequence"/>
</dbReference>
<keyword evidence="4" id="KW-0411">Iron-sulfur</keyword>
<sequence length="47" mass="4947">MDTDGCPHEGDGETLLADTRMALCRCGASESKPFCDEGHTEVGFEAG</sequence>
<dbReference type="InterPro" id="IPR042216">
    <property type="entry name" value="MitoNEET_CISD"/>
</dbReference>
<evidence type="ECO:0000313" key="6">
    <source>
        <dbReference type="EMBL" id="MCS4121953.1"/>
    </source>
</evidence>
<gene>
    <name evidence="6" type="ORF">GGP45_002306</name>
    <name evidence="7" type="ORF">GGP99_002996</name>
</gene>
<dbReference type="GO" id="GO:0005737">
    <property type="term" value="C:cytoplasm"/>
    <property type="evidence" value="ECO:0007669"/>
    <property type="project" value="UniProtKB-ARBA"/>
</dbReference>
<feature type="domain" description="Iron-binding zinc finger CDGSH type" evidence="5">
    <location>
        <begin position="5"/>
        <end position="45"/>
    </location>
</feature>
<keyword evidence="3" id="KW-0408">Iron</keyword>
<name>A0A9X2VE69_9BACT</name>
<evidence type="ECO:0000313" key="7">
    <source>
        <dbReference type="EMBL" id="MCS4159010.1"/>
    </source>
</evidence>
<evidence type="ECO:0000256" key="3">
    <source>
        <dbReference type="ARBA" id="ARBA00023004"/>
    </source>
</evidence>
<dbReference type="EMBL" id="JANTZM010000017">
    <property type="protein sequence ID" value="MCS4159010.1"/>
    <property type="molecule type" value="Genomic_DNA"/>
</dbReference>
<proteinExistence type="predicted"/>
<dbReference type="EMBL" id="JANUBL010000003">
    <property type="protein sequence ID" value="MCS4121953.1"/>
    <property type="molecule type" value="Genomic_DNA"/>
</dbReference>
<protein>
    <submittedName>
        <fullName evidence="6">CDGSH-type Zn-finger protein</fullName>
    </submittedName>
</protein>
<organism evidence="6 8">
    <name type="scientific">Salinibacter ruber</name>
    <dbReference type="NCBI Taxonomy" id="146919"/>
    <lineage>
        <taxon>Bacteria</taxon>
        <taxon>Pseudomonadati</taxon>
        <taxon>Rhodothermota</taxon>
        <taxon>Rhodothermia</taxon>
        <taxon>Rhodothermales</taxon>
        <taxon>Salinibacteraceae</taxon>
        <taxon>Salinibacter</taxon>
    </lineage>
</organism>
<dbReference type="Proteomes" id="UP001155144">
    <property type="component" value="Unassembled WGS sequence"/>
</dbReference>
<dbReference type="SMART" id="SM00704">
    <property type="entry name" value="ZnF_CDGSH"/>
    <property type="match status" value="1"/>
</dbReference>
<reference evidence="6" key="1">
    <citation type="submission" date="2022-08" db="EMBL/GenBank/DDBJ databases">
        <title>Genomic Encyclopedia of Type Strains, Phase V (KMG-V): Genome sequencing to study the core and pangenomes of soil and plant-associated prokaryotes.</title>
        <authorList>
            <person name="Whitman W."/>
        </authorList>
    </citation>
    <scope>NUCLEOTIDE SEQUENCE</scope>
    <source>
        <strain evidence="7">SP3002</strain>
        <strain evidence="6">SP3026</strain>
    </source>
</reference>
<keyword evidence="1" id="KW-0001">2Fe-2S</keyword>
<comment type="caution">
    <text evidence="6">The sequence shown here is derived from an EMBL/GenBank/DDBJ whole genome shotgun (WGS) entry which is preliminary data.</text>
</comment>
<evidence type="ECO:0000259" key="5">
    <source>
        <dbReference type="SMART" id="SM00704"/>
    </source>
</evidence>
<keyword evidence="2" id="KW-0479">Metal-binding</keyword>
<accession>A0A9X2VE69</accession>
<evidence type="ECO:0000313" key="8">
    <source>
        <dbReference type="Proteomes" id="UP001155144"/>
    </source>
</evidence>
<dbReference type="GO" id="GO:0046872">
    <property type="term" value="F:metal ion binding"/>
    <property type="evidence" value="ECO:0007669"/>
    <property type="project" value="UniProtKB-KW"/>
</dbReference>
<dbReference type="Gene3D" id="3.40.5.90">
    <property type="entry name" value="CDGSH iron-sulfur domain, mitoNEET-type"/>
    <property type="match status" value="1"/>
</dbReference>
<dbReference type="Pfam" id="PF09360">
    <property type="entry name" value="zf-CDGSH"/>
    <property type="match status" value="1"/>
</dbReference>
<evidence type="ECO:0000256" key="1">
    <source>
        <dbReference type="ARBA" id="ARBA00022714"/>
    </source>
</evidence>
<dbReference type="InterPro" id="IPR018967">
    <property type="entry name" value="FeS-contain_CDGSH-typ"/>
</dbReference>
<dbReference type="AlphaFoldDB" id="A0A9X2VE69"/>
<dbReference type="RefSeq" id="WP_081580643.1">
    <property type="nucleotide sequence ID" value="NZ_CALTSI010000009.1"/>
</dbReference>
<dbReference type="GO" id="GO:0051537">
    <property type="term" value="F:2 iron, 2 sulfur cluster binding"/>
    <property type="evidence" value="ECO:0007669"/>
    <property type="project" value="UniProtKB-KW"/>
</dbReference>
<evidence type="ECO:0000256" key="4">
    <source>
        <dbReference type="ARBA" id="ARBA00023014"/>
    </source>
</evidence>
<evidence type="ECO:0000256" key="2">
    <source>
        <dbReference type="ARBA" id="ARBA00022723"/>
    </source>
</evidence>